<comment type="caution">
    <text evidence="12">The sequence shown here is derived from an EMBL/GenBank/DDBJ whole genome shotgun (WGS) entry which is preliminary data.</text>
</comment>
<evidence type="ECO:0000256" key="3">
    <source>
        <dbReference type="ARBA" id="ARBA00022630"/>
    </source>
</evidence>
<keyword evidence="13" id="KW-1185">Reference proteome</keyword>
<dbReference type="InterPro" id="IPR024932">
    <property type="entry name" value="ApbE"/>
</dbReference>
<evidence type="ECO:0000256" key="9">
    <source>
        <dbReference type="ARBA" id="ARBA00048540"/>
    </source>
</evidence>
<keyword evidence="5 10" id="KW-0479">Metal-binding</keyword>
<feature type="binding site" evidence="11">
    <location>
        <position position="289"/>
    </location>
    <ligand>
        <name>Mg(2+)</name>
        <dbReference type="ChEBI" id="CHEBI:18420"/>
    </ligand>
</feature>
<evidence type="ECO:0000256" key="10">
    <source>
        <dbReference type="PIRNR" id="PIRNR006268"/>
    </source>
</evidence>
<dbReference type="GO" id="GO:0046872">
    <property type="term" value="F:metal ion binding"/>
    <property type="evidence" value="ECO:0007669"/>
    <property type="project" value="UniProtKB-UniRule"/>
</dbReference>
<dbReference type="PANTHER" id="PTHR30040:SF2">
    <property type="entry name" value="FAD:PROTEIN FMN TRANSFERASE"/>
    <property type="match status" value="1"/>
</dbReference>
<accession>A0AAE3DTD4</accession>
<evidence type="ECO:0000256" key="6">
    <source>
        <dbReference type="ARBA" id="ARBA00022827"/>
    </source>
</evidence>
<sequence length="326" mass="35913">MKKIRRTLLIFLLLLLAGGGFYFSHRKGNTTPISAQEIHLNTLVTVTLYGTDRTELLDGAFALCDHYEKLFSRTLPESEIYRLNHGEISEVSPETSELIQIGLSYGELSEGAFDISIEPVSSLWDFTSGNAVIPDEKELAEAVALVDYRKVHVNGNTVTFDTPGMGLDLGAIAKGYIADRIKEYLKKEGVEHALINLGGNVLCLGDKPEGTAFRIGVQKPFGESTETLTICPIEDQSLVSSGTYERFFQKDGRLYHHILNPKTGYPYDNGLTAVTIRSDDSLTGDALSTTVFALGEEKGLELLNRLDGVEGFVVREDLSIHKSENF</sequence>
<proteinExistence type="inferred from homology"/>
<protein>
    <recommendedName>
        <fullName evidence="2 10">FAD:protein FMN transferase</fullName>
        <ecNumber evidence="1 10">2.7.1.180</ecNumber>
    </recommendedName>
    <alternativeName>
        <fullName evidence="8 10">Flavin transferase</fullName>
    </alternativeName>
</protein>
<dbReference type="AlphaFoldDB" id="A0AAE3DTD4"/>
<comment type="cofactor">
    <cofactor evidence="11">
        <name>Mg(2+)</name>
        <dbReference type="ChEBI" id="CHEBI:18420"/>
    </cofactor>
    <cofactor evidence="11">
        <name>Mn(2+)</name>
        <dbReference type="ChEBI" id="CHEBI:29035"/>
    </cofactor>
    <text evidence="11">Magnesium. Can also use manganese.</text>
</comment>
<evidence type="ECO:0000256" key="2">
    <source>
        <dbReference type="ARBA" id="ARBA00016337"/>
    </source>
</evidence>
<evidence type="ECO:0000256" key="8">
    <source>
        <dbReference type="ARBA" id="ARBA00031306"/>
    </source>
</evidence>
<gene>
    <name evidence="12" type="ORF">LKD71_10845</name>
</gene>
<name>A0AAE3DTD4_9FIRM</name>
<dbReference type="EMBL" id="JAJEPR010000017">
    <property type="protein sequence ID" value="MCC2190297.1"/>
    <property type="molecule type" value="Genomic_DNA"/>
</dbReference>
<dbReference type="Gene3D" id="3.10.520.10">
    <property type="entry name" value="ApbE-like domains"/>
    <property type="match status" value="1"/>
</dbReference>
<keyword evidence="4 10" id="KW-0808">Transferase</keyword>
<reference evidence="12 13" key="1">
    <citation type="submission" date="2021-10" db="EMBL/GenBank/DDBJ databases">
        <title>Anaerobic single-cell dispensing facilitates the cultivation of human gut bacteria.</title>
        <authorList>
            <person name="Afrizal A."/>
        </authorList>
    </citation>
    <scope>NUCLEOTIDE SEQUENCE [LARGE SCALE GENOMIC DNA]</scope>
    <source>
        <strain evidence="12 13">CLA-AA-H277</strain>
    </source>
</reference>
<feature type="binding site" evidence="11">
    <location>
        <position position="285"/>
    </location>
    <ligand>
        <name>Mg(2+)</name>
        <dbReference type="ChEBI" id="CHEBI:18420"/>
    </ligand>
</feature>
<dbReference type="RefSeq" id="WP_227615418.1">
    <property type="nucleotide sequence ID" value="NZ_JAJEPR010000017.1"/>
</dbReference>
<dbReference type="EC" id="2.7.1.180" evidence="1 10"/>
<evidence type="ECO:0000256" key="11">
    <source>
        <dbReference type="PIRSR" id="PIRSR006268-2"/>
    </source>
</evidence>
<keyword evidence="6 10" id="KW-0274">FAD</keyword>
<evidence type="ECO:0000256" key="7">
    <source>
        <dbReference type="ARBA" id="ARBA00022842"/>
    </source>
</evidence>
<dbReference type="Proteomes" id="UP001197875">
    <property type="component" value="Unassembled WGS sequence"/>
</dbReference>
<dbReference type="SUPFAM" id="SSF143631">
    <property type="entry name" value="ApbE-like"/>
    <property type="match status" value="1"/>
</dbReference>
<evidence type="ECO:0000256" key="4">
    <source>
        <dbReference type="ARBA" id="ARBA00022679"/>
    </source>
</evidence>
<comment type="catalytic activity">
    <reaction evidence="9 10">
        <text>L-threonyl-[protein] + FAD = FMN-L-threonyl-[protein] + AMP + H(+)</text>
        <dbReference type="Rhea" id="RHEA:36847"/>
        <dbReference type="Rhea" id="RHEA-COMP:11060"/>
        <dbReference type="Rhea" id="RHEA-COMP:11061"/>
        <dbReference type="ChEBI" id="CHEBI:15378"/>
        <dbReference type="ChEBI" id="CHEBI:30013"/>
        <dbReference type="ChEBI" id="CHEBI:57692"/>
        <dbReference type="ChEBI" id="CHEBI:74257"/>
        <dbReference type="ChEBI" id="CHEBI:456215"/>
        <dbReference type="EC" id="2.7.1.180"/>
    </reaction>
</comment>
<dbReference type="PANTHER" id="PTHR30040">
    <property type="entry name" value="THIAMINE BIOSYNTHESIS LIPOPROTEIN APBE"/>
    <property type="match status" value="1"/>
</dbReference>
<feature type="binding site" evidence="11">
    <location>
        <position position="171"/>
    </location>
    <ligand>
        <name>Mg(2+)</name>
        <dbReference type="ChEBI" id="CHEBI:18420"/>
    </ligand>
</feature>
<keyword evidence="7 10" id="KW-0460">Magnesium</keyword>
<evidence type="ECO:0000313" key="12">
    <source>
        <dbReference type="EMBL" id="MCC2190297.1"/>
    </source>
</evidence>
<dbReference type="Pfam" id="PF02424">
    <property type="entry name" value="ApbE"/>
    <property type="match status" value="1"/>
</dbReference>
<evidence type="ECO:0000313" key="13">
    <source>
        <dbReference type="Proteomes" id="UP001197875"/>
    </source>
</evidence>
<dbReference type="InterPro" id="IPR003374">
    <property type="entry name" value="ApbE-like_sf"/>
</dbReference>
<evidence type="ECO:0000256" key="5">
    <source>
        <dbReference type="ARBA" id="ARBA00022723"/>
    </source>
</evidence>
<keyword evidence="3 10" id="KW-0285">Flavoprotein</keyword>
<dbReference type="PIRSF" id="PIRSF006268">
    <property type="entry name" value="ApbE"/>
    <property type="match status" value="1"/>
</dbReference>
<evidence type="ECO:0000256" key="1">
    <source>
        <dbReference type="ARBA" id="ARBA00011955"/>
    </source>
</evidence>
<comment type="similarity">
    <text evidence="10">Belongs to the ApbE family.</text>
</comment>
<organism evidence="12 13">
    <name type="scientific">Fusicatenibacter faecihominis</name>
    <dbReference type="NCBI Taxonomy" id="2881276"/>
    <lineage>
        <taxon>Bacteria</taxon>
        <taxon>Bacillati</taxon>
        <taxon>Bacillota</taxon>
        <taxon>Clostridia</taxon>
        <taxon>Lachnospirales</taxon>
        <taxon>Lachnospiraceae</taxon>
        <taxon>Fusicatenibacter</taxon>
    </lineage>
</organism>
<dbReference type="GO" id="GO:0016740">
    <property type="term" value="F:transferase activity"/>
    <property type="evidence" value="ECO:0007669"/>
    <property type="project" value="UniProtKB-UniRule"/>
</dbReference>